<evidence type="ECO:0000256" key="2">
    <source>
        <dbReference type="SAM" id="MobiDB-lite"/>
    </source>
</evidence>
<keyword evidence="3" id="KW-1133">Transmembrane helix</keyword>
<feature type="compositionally biased region" description="Low complexity" evidence="2">
    <location>
        <begin position="181"/>
        <end position="200"/>
    </location>
</feature>
<evidence type="ECO:0000256" key="1">
    <source>
        <dbReference type="SAM" id="Coils"/>
    </source>
</evidence>
<protein>
    <submittedName>
        <fullName evidence="4">Uncharacterized protein</fullName>
    </submittedName>
</protein>
<reference evidence="4 5" key="2">
    <citation type="submission" date="2018-06" db="EMBL/GenBank/DDBJ databases">
        <title>Metagenomic assembly of (sub)arctic Cyanobacteria and their associated microbiome from non-axenic cultures.</title>
        <authorList>
            <person name="Baurain D."/>
        </authorList>
    </citation>
    <scope>NUCLEOTIDE SEQUENCE [LARGE SCALE GENOMIC DNA]</scope>
    <source>
        <strain evidence="4">ULC129bin1</strain>
    </source>
</reference>
<keyword evidence="3" id="KW-0472">Membrane</keyword>
<reference evidence="5" key="1">
    <citation type="submission" date="2018-04" db="EMBL/GenBank/DDBJ databases">
        <authorList>
            <person name="Cornet L."/>
        </authorList>
    </citation>
    <scope>NUCLEOTIDE SEQUENCE [LARGE SCALE GENOMIC DNA]</scope>
</reference>
<dbReference type="AlphaFoldDB" id="A0A2W4U5G4"/>
<feature type="region of interest" description="Disordered" evidence="2">
    <location>
        <begin position="82"/>
        <end position="108"/>
    </location>
</feature>
<feature type="compositionally biased region" description="Gly residues" evidence="2">
    <location>
        <begin position="90"/>
        <end position="101"/>
    </location>
</feature>
<evidence type="ECO:0000256" key="3">
    <source>
        <dbReference type="SAM" id="Phobius"/>
    </source>
</evidence>
<feature type="compositionally biased region" description="Polar residues" evidence="2">
    <location>
        <begin position="149"/>
        <end position="168"/>
    </location>
</feature>
<proteinExistence type="predicted"/>
<sequence length="303" mass="32709">MQPYHPADSHSAPTRYAPSVPMSVYRELATELRATKAVIDSLNSRNQQLLQQNQFLKQEIHNVVQSALSLGQAAGVARPAPHLTGQETGQVGGMPHSGGQNGFPNAWAEPLFPKRIAPDTLAQLAQAEANAAPIERAYERSVELHSPERTMQPQVAPQRQPSSASEPAQNRMPRPITPATQKSAPKASAKAPSQKSASQKVANPKTNKAKSDKAVTQPKPVAVRQQSKQTVGRRTESVTAKQLTSQGNPKIFTEKSGSFRSSALDAQENKEISGIWLVLSIILIVVTAFGAGFLIMKPLLNNR</sequence>
<feature type="compositionally biased region" description="Polar residues" evidence="2">
    <location>
        <begin position="224"/>
        <end position="248"/>
    </location>
</feature>
<accession>A0A2W4U5G4</accession>
<evidence type="ECO:0000313" key="4">
    <source>
        <dbReference type="EMBL" id="PZO15364.1"/>
    </source>
</evidence>
<organism evidence="4 5">
    <name type="scientific">Leptolyngbya foveolarum</name>
    <dbReference type="NCBI Taxonomy" id="47253"/>
    <lineage>
        <taxon>Bacteria</taxon>
        <taxon>Bacillati</taxon>
        <taxon>Cyanobacteriota</taxon>
        <taxon>Cyanophyceae</taxon>
        <taxon>Leptolyngbyales</taxon>
        <taxon>Leptolyngbyaceae</taxon>
        <taxon>Leptolyngbya group</taxon>
        <taxon>Leptolyngbya</taxon>
    </lineage>
</organism>
<gene>
    <name evidence="4" type="ORF">DCF25_13780</name>
</gene>
<feature type="transmembrane region" description="Helical" evidence="3">
    <location>
        <begin position="274"/>
        <end position="296"/>
    </location>
</feature>
<keyword evidence="1" id="KW-0175">Coiled coil</keyword>
<comment type="caution">
    <text evidence="4">The sequence shown here is derived from an EMBL/GenBank/DDBJ whole genome shotgun (WGS) entry which is preliminary data.</text>
</comment>
<feature type="coiled-coil region" evidence="1">
    <location>
        <begin position="25"/>
        <end position="66"/>
    </location>
</feature>
<dbReference type="EMBL" id="QBMC01000094">
    <property type="protein sequence ID" value="PZO15364.1"/>
    <property type="molecule type" value="Genomic_DNA"/>
</dbReference>
<keyword evidence="3" id="KW-0812">Transmembrane</keyword>
<dbReference type="Proteomes" id="UP000249354">
    <property type="component" value="Unassembled WGS sequence"/>
</dbReference>
<feature type="region of interest" description="Disordered" evidence="2">
    <location>
        <begin position="143"/>
        <end position="250"/>
    </location>
</feature>
<name>A0A2W4U5G4_9CYAN</name>
<evidence type="ECO:0000313" key="5">
    <source>
        <dbReference type="Proteomes" id="UP000249354"/>
    </source>
</evidence>